<dbReference type="AlphaFoldDB" id="A0A438ECB0"/>
<protein>
    <recommendedName>
        <fullName evidence="1">RNase H type-1 domain-containing protein</fullName>
    </recommendedName>
</protein>
<dbReference type="PANTHER" id="PTHR48475:SF1">
    <property type="entry name" value="RNASE H TYPE-1 DOMAIN-CONTAINING PROTEIN"/>
    <property type="match status" value="1"/>
</dbReference>
<proteinExistence type="predicted"/>
<dbReference type="Gene3D" id="3.30.420.10">
    <property type="entry name" value="Ribonuclease H-like superfamily/Ribonuclease H"/>
    <property type="match status" value="1"/>
</dbReference>
<accession>A0A438ECB0</accession>
<dbReference type="GO" id="GO:0003676">
    <property type="term" value="F:nucleic acid binding"/>
    <property type="evidence" value="ECO:0007669"/>
    <property type="project" value="InterPro"/>
</dbReference>
<feature type="domain" description="RNase H type-1" evidence="1">
    <location>
        <begin position="104"/>
        <end position="169"/>
    </location>
</feature>
<dbReference type="Proteomes" id="UP000288805">
    <property type="component" value="Unassembled WGS sequence"/>
</dbReference>
<dbReference type="InterPro" id="IPR036397">
    <property type="entry name" value="RNaseH_sf"/>
</dbReference>
<name>A0A438ECB0_VITVI</name>
<dbReference type="EMBL" id="QGNW01001334">
    <property type="protein sequence ID" value="RVW45289.1"/>
    <property type="molecule type" value="Genomic_DNA"/>
</dbReference>
<dbReference type="InterPro" id="IPR012337">
    <property type="entry name" value="RNaseH-like_sf"/>
</dbReference>
<dbReference type="PANTHER" id="PTHR48475">
    <property type="entry name" value="RIBONUCLEASE H"/>
    <property type="match status" value="1"/>
</dbReference>
<evidence type="ECO:0000259" key="1">
    <source>
        <dbReference type="Pfam" id="PF13456"/>
    </source>
</evidence>
<dbReference type="GO" id="GO:0004523">
    <property type="term" value="F:RNA-DNA hybrid ribonuclease activity"/>
    <property type="evidence" value="ECO:0007669"/>
    <property type="project" value="InterPro"/>
</dbReference>
<dbReference type="InterPro" id="IPR002156">
    <property type="entry name" value="RNaseH_domain"/>
</dbReference>
<sequence length="255" mass="29561">MIEYSIRLVPQWDLLRCLFDRPVLTDRLMRWLVLLKKFDIQYVTQKSVNGSIVADHLASLPVSDHRPIDDDFPDEPFVLVASIAGWRLSVQLTFFDHHWLMNNVIEYEACIIGLKTALDLGVRQLEIHRDSNLVIQQTQGILRTQEKKLKHYHAYLDLFIDRFDELRFTSAYCCLIGDIENQVKLPWYHDIHQFLAYGAYPKSATAKDRRALRQLATGFVISGDALYRRSSDGMLLLCIDQVTADRVMREVHAGV</sequence>
<dbReference type="Pfam" id="PF13456">
    <property type="entry name" value="RVT_3"/>
    <property type="match status" value="1"/>
</dbReference>
<evidence type="ECO:0000313" key="2">
    <source>
        <dbReference type="EMBL" id="RVW45289.1"/>
    </source>
</evidence>
<dbReference type="SUPFAM" id="SSF53098">
    <property type="entry name" value="Ribonuclease H-like"/>
    <property type="match status" value="1"/>
</dbReference>
<evidence type="ECO:0000313" key="3">
    <source>
        <dbReference type="Proteomes" id="UP000288805"/>
    </source>
</evidence>
<gene>
    <name evidence="2" type="ORF">CK203_115070</name>
</gene>
<comment type="caution">
    <text evidence="2">The sequence shown here is derived from an EMBL/GenBank/DDBJ whole genome shotgun (WGS) entry which is preliminary data.</text>
</comment>
<organism evidence="2 3">
    <name type="scientific">Vitis vinifera</name>
    <name type="common">Grape</name>
    <dbReference type="NCBI Taxonomy" id="29760"/>
    <lineage>
        <taxon>Eukaryota</taxon>
        <taxon>Viridiplantae</taxon>
        <taxon>Streptophyta</taxon>
        <taxon>Embryophyta</taxon>
        <taxon>Tracheophyta</taxon>
        <taxon>Spermatophyta</taxon>
        <taxon>Magnoliopsida</taxon>
        <taxon>eudicotyledons</taxon>
        <taxon>Gunneridae</taxon>
        <taxon>Pentapetalae</taxon>
        <taxon>rosids</taxon>
        <taxon>Vitales</taxon>
        <taxon>Vitaceae</taxon>
        <taxon>Viteae</taxon>
        <taxon>Vitis</taxon>
    </lineage>
</organism>
<reference evidence="2 3" key="1">
    <citation type="journal article" date="2018" name="PLoS Genet.">
        <title>Population sequencing reveals clonal diversity and ancestral inbreeding in the grapevine cultivar Chardonnay.</title>
        <authorList>
            <person name="Roach M.J."/>
            <person name="Johnson D.L."/>
            <person name="Bohlmann J."/>
            <person name="van Vuuren H.J."/>
            <person name="Jones S.J."/>
            <person name="Pretorius I.S."/>
            <person name="Schmidt S.A."/>
            <person name="Borneman A.R."/>
        </authorList>
    </citation>
    <scope>NUCLEOTIDE SEQUENCE [LARGE SCALE GENOMIC DNA]</scope>
    <source>
        <strain evidence="3">cv. Chardonnay</strain>
        <tissue evidence="2">Leaf</tissue>
    </source>
</reference>